<evidence type="ECO:0000313" key="1">
    <source>
        <dbReference type="EMBL" id="GBO86360.1"/>
    </source>
</evidence>
<accession>A0A5M3PTW5</accession>
<proteinExistence type="predicted"/>
<comment type="caution">
    <text evidence="1">The sequence shown here is derived from an EMBL/GenBank/DDBJ whole genome shotgun (WGS) entry which is preliminary data.</text>
</comment>
<name>A0A5M3PTW5_9GAMM</name>
<protein>
    <submittedName>
        <fullName evidence="1">Uncharacterized protein</fullName>
    </submittedName>
</protein>
<organism evidence="1 2">
    <name type="scientific">Marinobacter salsuginis</name>
    <dbReference type="NCBI Taxonomy" id="418719"/>
    <lineage>
        <taxon>Bacteria</taxon>
        <taxon>Pseudomonadati</taxon>
        <taxon>Pseudomonadota</taxon>
        <taxon>Gammaproteobacteria</taxon>
        <taxon>Pseudomonadales</taxon>
        <taxon>Marinobacteraceae</taxon>
        <taxon>Marinobacter</taxon>
    </lineage>
</organism>
<gene>
    <name evidence="1" type="ORF">MSSD14B_00280</name>
</gene>
<dbReference type="Proteomes" id="UP000387223">
    <property type="component" value="Unassembled WGS sequence"/>
</dbReference>
<reference evidence="1 2" key="1">
    <citation type="journal article" date="2019" name="J. Gen. Appl. Microbiol.">
        <title>Aerobic degradation of cis-dichloroethene by the marine bacterium Marinobacter salsuginis strain 5N-3.</title>
        <authorList>
            <person name="Inoue Y."/>
            <person name="Fukunaga Y."/>
            <person name="Katsumata H."/>
            <person name="Ohji S."/>
            <person name="Hosoyama A."/>
            <person name="Mori K."/>
            <person name="Ando K."/>
        </authorList>
    </citation>
    <scope>NUCLEOTIDE SEQUENCE [LARGE SCALE GENOMIC DNA]</scope>
    <source>
        <strain evidence="1 2">NBRC 109114</strain>
    </source>
</reference>
<dbReference type="AlphaFoldDB" id="A0A5M3PTW5"/>
<dbReference type="EMBL" id="BGZI01000001">
    <property type="protein sequence ID" value="GBO86360.1"/>
    <property type="molecule type" value="Genomic_DNA"/>
</dbReference>
<sequence length="95" mass="11156">MLFDLRIKIFRFDLGAGFGHGFNPLNNMVEIVNIKTDSTRLIRGFGPLQRIGTLSVSRRQRKDFRKFERALTRTRTHRAKLGDVFYLEKRDLLDS</sequence>
<evidence type="ECO:0000313" key="2">
    <source>
        <dbReference type="Proteomes" id="UP000387223"/>
    </source>
</evidence>